<sequence length="91" mass="10405">MLVASQPSGEAMNDVVKMLDQAIRRRETMIGEREDRNLRASDYNQIPESLSDTFKKLPRTVVSRMSDIFGFTDQTIVELNHAEQIDESLAF</sequence>
<proteinExistence type="predicted"/>
<protein>
    <submittedName>
        <fullName evidence="1">Uncharacterized protein</fullName>
    </submittedName>
</protein>
<organism evidence="1 2">
    <name type="scientific">Blattamonas nauphoetae</name>
    <dbReference type="NCBI Taxonomy" id="2049346"/>
    <lineage>
        <taxon>Eukaryota</taxon>
        <taxon>Metamonada</taxon>
        <taxon>Preaxostyla</taxon>
        <taxon>Oxymonadida</taxon>
        <taxon>Blattamonas</taxon>
    </lineage>
</organism>
<gene>
    <name evidence="1" type="ORF">BLNAU_19843</name>
</gene>
<reference evidence="1 2" key="1">
    <citation type="journal article" date="2022" name="bioRxiv">
        <title>Genomics of Preaxostyla Flagellates Illuminates Evolutionary Transitions and the Path Towards Mitochondrial Loss.</title>
        <authorList>
            <person name="Novak L.V.F."/>
            <person name="Treitli S.C."/>
            <person name="Pyrih J."/>
            <person name="Halakuc P."/>
            <person name="Pipaliya S.V."/>
            <person name="Vacek V."/>
            <person name="Brzon O."/>
            <person name="Soukal P."/>
            <person name="Eme L."/>
            <person name="Dacks J.B."/>
            <person name="Karnkowska A."/>
            <person name="Elias M."/>
            <person name="Hampl V."/>
        </authorList>
    </citation>
    <scope>NUCLEOTIDE SEQUENCE [LARGE SCALE GENOMIC DNA]</scope>
    <source>
        <strain evidence="1">NAU3</strain>
        <tissue evidence="1">Gut</tissue>
    </source>
</reference>
<evidence type="ECO:0000313" key="1">
    <source>
        <dbReference type="EMBL" id="KAK2945267.1"/>
    </source>
</evidence>
<name>A0ABQ9X2W1_9EUKA</name>
<dbReference type="EMBL" id="JARBJD010000267">
    <property type="protein sequence ID" value="KAK2945267.1"/>
    <property type="molecule type" value="Genomic_DNA"/>
</dbReference>
<evidence type="ECO:0000313" key="2">
    <source>
        <dbReference type="Proteomes" id="UP001281761"/>
    </source>
</evidence>
<accession>A0ABQ9X2W1</accession>
<comment type="caution">
    <text evidence="1">The sequence shown here is derived from an EMBL/GenBank/DDBJ whole genome shotgun (WGS) entry which is preliminary data.</text>
</comment>
<dbReference type="Proteomes" id="UP001281761">
    <property type="component" value="Unassembled WGS sequence"/>
</dbReference>
<keyword evidence="2" id="KW-1185">Reference proteome</keyword>